<evidence type="ECO:0000256" key="5">
    <source>
        <dbReference type="ARBA" id="ARBA00023002"/>
    </source>
</evidence>
<dbReference type="InterPro" id="IPR001501">
    <property type="entry name" value="Ni-dep_hyd_lsu"/>
</dbReference>
<dbReference type="AlphaFoldDB" id="A0A120MXT0"/>
<dbReference type="GO" id="GO:0008901">
    <property type="term" value="F:ferredoxin hydrogenase activity"/>
    <property type="evidence" value="ECO:0007669"/>
    <property type="project" value="InterPro"/>
</dbReference>
<feature type="binding site" evidence="6">
    <location>
        <position position="428"/>
    </location>
    <ligand>
        <name>Fe cation</name>
        <dbReference type="ChEBI" id="CHEBI:24875"/>
    </ligand>
</feature>
<dbReference type="GO" id="GO:0016151">
    <property type="term" value="F:nickel cation binding"/>
    <property type="evidence" value="ECO:0007669"/>
    <property type="project" value="InterPro"/>
</dbReference>
<protein>
    <submittedName>
        <fullName evidence="7">NAD-reducing hydrogenase HoxS subunit beta</fullName>
        <ecNumber evidence="7">1.12.1.2</ecNumber>
    </submittedName>
</protein>
<feature type="binding site" evidence="6">
    <location>
        <position position="74"/>
    </location>
    <ligand>
        <name>Ni(2+)</name>
        <dbReference type="ChEBI" id="CHEBI:49786"/>
    </ligand>
</feature>
<keyword evidence="4 6" id="KW-0479">Metal-binding</keyword>
<name>A0A120MXT0_9SPHI</name>
<comment type="cofactor">
    <cofactor evidence="1 6">
        <name>Ni(2+)</name>
        <dbReference type="ChEBI" id="CHEBI:49786"/>
    </cofactor>
</comment>
<feature type="binding site" evidence="6">
    <location>
        <position position="425"/>
    </location>
    <ligand>
        <name>Ni(2+)</name>
        <dbReference type="ChEBI" id="CHEBI:49786"/>
    </ligand>
</feature>
<dbReference type="Proteomes" id="UP000218263">
    <property type="component" value="Chromosome"/>
</dbReference>
<proteinExistence type="inferred from homology"/>
<evidence type="ECO:0000256" key="1">
    <source>
        <dbReference type="ARBA" id="ARBA00001967"/>
    </source>
</evidence>
<sequence>MRSLSVKKVNIMKNKTLKIDILARVEGEGGLKLKISNGIVKDVQLKIYEPPRFFEAFLRGRDFREAPDITSRICGICPIAYQLGASQAMEEICGVKVEGQLKTLRRLIYTGEWIESHVLHAFMLNAPDFFEAGSVIHLAQVYPEVVKNALRMKKAGNEIMIVLGGREIHPVNLRLGGFYKVPKKRELRALLEEIKWSKQAAVDALMFISKFEFPEFKQNYEFLALSDPDEYAILGGRLVSNCGINLPVNEYDNCLVEEHVPHSTALHSHLKGAGTCLLGPLARYNLNFEQLTPLAKETAFNAGLGRHCYNPFKSILVRMVEVIYAFEEAERIIEAYEEPGSPAIEVKPRAGTGYGATEAPRGICYHRYTIDDNGIIQDSKIVAPTSVNQSRIEKDLWDLVQANVGLTDEKLKFFCERAIRNYDPCISCSTHFLTMDIERD</sequence>
<dbReference type="Gene3D" id="1.10.645.10">
    <property type="entry name" value="Cytochrome-c3 Hydrogenase, chain B"/>
    <property type="match status" value="1"/>
</dbReference>
<feature type="binding site" evidence="6">
    <location>
        <position position="77"/>
    </location>
    <ligand>
        <name>Ni(2+)</name>
        <dbReference type="ChEBI" id="CHEBI:49786"/>
    </ligand>
</feature>
<feature type="binding site" evidence="6">
    <location>
        <position position="381"/>
    </location>
    <ligand>
        <name>Mg(2+)</name>
        <dbReference type="ChEBI" id="CHEBI:18420"/>
    </ligand>
</feature>
<keyword evidence="6" id="KW-0460">Magnesium</keyword>
<comment type="similarity">
    <text evidence="2">Belongs to the [NiFe]/[NiFeSe] hydrogenase large subunit family.</text>
</comment>
<dbReference type="InterPro" id="IPR018194">
    <property type="entry name" value="Ni-dep_hyd_lsu_Ni_BS"/>
</dbReference>
<dbReference type="SUPFAM" id="SSF56762">
    <property type="entry name" value="HydB/Nqo4-like"/>
    <property type="match status" value="1"/>
</dbReference>
<evidence type="ECO:0000256" key="6">
    <source>
        <dbReference type="PIRSR" id="PIRSR601501-1"/>
    </source>
</evidence>
<dbReference type="Pfam" id="PF00374">
    <property type="entry name" value="NiFeSe_Hases"/>
    <property type="match status" value="2"/>
</dbReference>
<keyword evidence="8" id="KW-1185">Reference proteome</keyword>
<dbReference type="PROSITE" id="PS00508">
    <property type="entry name" value="NI_HGENASE_L_2"/>
    <property type="match status" value="1"/>
</dbReference>
<dbReference type="PANTHER" id="PTHR43600">
    <property type="entry name" value="COENZYME F420 HYDROGENASE, SUBUNIT ALPHA"/>
    <property type="match status" value="1"/>
</dbReference>
<keyword evidence="6" id="KW-0408">Iron</keyword>
<reference evidence="7 8" key="1">
    <citation type="submission" date="2015-12" db="EMBL/GenBank/DDBJ databases">
        <title>Genome sequence of Mucilaginibacter gotjawali.</title>
        <authorList>
            <person name="Lee J.S."/>
            <person name="Lee K.C."/>
            <person name="Kim K.K."/>
            <person name="Lee B.W."/>
        </authorList>
    </citation>
    <scope>NUCLEOTIDE SEQUENCE [LARGE SCALE GENOMIC DNA]</scope>
    <source>
        <strain evidence="7 8">SA3-7</strain>
    </source>
</reference>
<dbReference type="PANTHER" id="PTHR43600:SF2">
    <property type="entry name" value="F420-NON-REDUCING HYDROGENASE VHU SUBUNIT A"/>
    <property type="match status" value="1"/>
</dbReference>
<feature type="binding site" evidence="6">
    <location>
        <position position="77"/>
    </location>
    <ligand>
        <name>Fe cation</name>
        <dbReference type="ChEBI" id="CHEBI:24875"/>
    </ligand>
</feature>
<evidence type="ECO:0000313" key="8">
    <source>
        <dbReference type="Proteomes" id="UP000218263"/>
    </source>
</evidence>
<evidence type="ECO:0000256" key="4">
    <source>
        <dbReference type="ARBA" id="ARBA00022723"/>
    </source>
</evidence>
<dbReference type="GO" id="GO:0047985">
    <property type="term" value="F:hydrogen dehydrogenase activity"/>
    <property type="evidence" value="ECO:0007669"/>
    <property type="project" value="UniProtKB-EC"/>
</dbReference>
<evidence type="ECO:0000313" key="7">
    <source>
        <dbReference type="EMBL" id="BAU53816.1"/>
    </source>
</evidence>
<dbReference type="InterPro" id="IPR029014">
    <property type="entry name" value="NiFe-Hase_large"/>
</dbReference>
<keyword evidence="7" id="KW-0371">Homeobox</keyword>
<accession>A0A120MXT0</accession>
<dbReference type="EC" id="1.12.1.2" evidence="7"/>
<keyword evidence="5 7" id="KW-0560">Oxidoreductase</keyword>
<organism evidence="7 8">
    <name type="scientific">Mucilaginibacter gotjawali</name>
    <dbReference type="NCBI Taxonomy" id="1550579"/>
    <lineage>
        <taxon>Bacteria</taxon>
        <taxon>Pseudomonadati</taxon>
        <taxon>Bacteroidota</taxon>
        <taxon>Sphingobacteriia</taxon>
        <taxon>Sphingobacteriales</taxon>
        <taxon>Sphingobacteriaceae</taxon>
        <taxon>Mucilaginibacter</taxon>
    </lineage>
</organism>
<feature type="binding site" evidence="6">
    <location>
        <position position="55"/>
    </location>
    <ligand>
        <name>Mg(2+)</name>
        <dbReference type="ChEBI" id="CHEBI:18420"/>
    </ligand>
</feature>
<gene>
    <name evidence="7" type="primary">hoxH</name>
    <name evidence="7" type="ORF">MgSA37_01987</name>
</gene>
<feature type="binding site" evidence="6">
    <location>
        <position position="431"/>
    </location>
    <ligand>
        <name>Mg(2+)</name>
        <dbReference type="ChEBI" id="CHEBI:18420"/>
    </ligand>
</feature>
<dbReference type="KEGG" id="mgot:MgSA37_01987"/>
<evidence type="ECO:0000256" key="3">
    <source>
        <dbReference type="ARBA" id="ARBA00022596"/>
    </source>
</evidence>
<comment type="cofactor">
    <cofactor evidence="6">
        <name>Fe cation</name>
        <dbReference type="ChEBI" id="CHEBI:24875"/>
    </cofactor>
</comment>
<evidence type="ECO:0000256" key="2">
    <source>
        <dbReference type="ARBA" id="ARBA00009292"/>
    </source>
</evidence>
<keyword evidence="3 6" id="KW-0533">Nickel</keyword>
<dbReference type="EMBL" id="AP017313">
    <property type="protein sequence ID" value="BAU53816.1"/>
    <property type="molecule type" value="Genomic_DNA"/>
</dbReference>
<dbReference type="GO" id="GO:0003677">
    <property type="term" value="F:DNA binding"/>
    <property type="evidence" value="ECO:0007669"/>
    <property type="project" value="UniProtKB-KW"/>
</dbReference>